<evidence type="ECO:0000313" key="2">
    <source>
        <dbReference type="EMBL" id="KAK2964064.1"/>
    </source>
</evidence>
<feature type="region of interest" description="Disordered" evidence="1">
    <location>
        <begin position="1"/>
        <end position="20"/>
    </location>
</feature>
<dbReference type="Proteomes" id="UP001281761">
    <property type="component" value="Unassembled WGS sequence"/>
</dbReference>
<evidence type="ECO:0000256" key="1">
    <source>
        <dbReference type="SAM" id="MobiDB-lite"/>
    </source>
</evidence>
<reference evidence="2 3" key="1">
    <citation type="journal article" date="2022" name="bioRxiv">
        <title>Genomics of Preaxostyla Flagellates Illuminates Evolutionary Transitions and the Path Towards Mitochondrial Loss.</title>
        <authorList>
            <person name="Novak L.V.F."/>
            <person name="Treitli S.C."/>
            <person name="Pyrih J."/>
            <person name="Halakuc P."/>
            <person name="Pipaliya S.V."/>
            <person name="Vacek V."/>
            <person name="Brzon O."/>
            <person name="Soukal P."/>
            <person name="Eme L."/>
            <person name="Dacks J.B."/>
            <person name="Karnkowska A."/>
            <person name="Elias M."/>
            <person name="Hampl V."/>
        </authorList>
    </citation>
    <scope>NUCLEOTIDE SEQUENCE [LARGE SCALE GENOMIC DNA]</scope>
    <source>
        <strain evidence="2">NAU3</strain>
        <tissue evidence="2">Gut</tissue>
    </source>
</reference>
<accession>A0ABQ9YJX7</accession>
<evidence type="ECO:0008006" key="4">
    <source>
        <dbReference type="Google" id="ProtNLM"/>
    </source>
</evidence>
<dbReference type="InterPro" id="IPR016024">
    <property type="entry name" value="ARM-type_fold"/>
</dbReference>
<proteinExistence type="predicted"/>
<evidence type="ECO:0000313" key="3">
    <source>
        <dbReference type="Proteomes" id="UP001281761"/>
    </source>
</evidence>
<organism evidence="2 3">
    <name type="scientific">Blattamonas nauphoetae</name>
    <dbReference type="NCBI Taxonomy" id="2049346"/>
    <lineage>
        <taxon>Eukaryota</taxon>
        <taxon>Metamonada</taxon>
        <taxon>Preaxostyla</taxon>
        <taxon>Oxymonadida</taxon>
        <taxon>Blattamonas</taxon>
    </lineage>
</organism>
<sequence length="627" mass="70429">MTEIVEKTDTSSSQARSALSSSQFPFSKDCDPFLKWNEDPRDSGHEQAIVFRSLVATLQLQSALDDSLEAKAVRFLESMYLDDEDLAETFLSNFASFSGESLTNFVQSIVVLISSASNVITTAAMKMLKTLFSNCSPQVQLTLVKAELIPQLITTLNPQSVSLSDCQHIHTCLILCIINSVWLSTPYGLTSLEIEDRDEQQAVRETVFQQVLVPSEKYIWHLCKNRFSIIEREQSIAFMALLADLLQISPYYQPTMDLNDFSDCRDDSAPQPQIVTFVLNDWTHCTVACRLATPTEDDLVVSVEFPARLAIPQTTLTATIASDSTPSAWKSTLGMSSRTTIWMRYRIRHRLHCIHSFSEFIHALQLQHDLLPPRSQAMPPTASHSRCLQPMKASLHTLFLFPFSTDCDPFLKWNEVPLDSEHEQAIIFRSLVATLQLQPVLDDSLEAKAVRLLESLIPSDGFSAYIFLHHVGRAIDESLTDFVQFILVLVSSTSQVITTASMKMLKNLIRECTTNHLLTLVKADLIPQLIATFDPPSLSFTEAEDVHTSLLDIILNPVWLATPTSLTYLEIEDRDGQQAVRKAVFQQVLAPSEKYIWHLCVNRYSIIDGDQSTYFLALLAGILEISP</sequence>
<protein>
    <recommendedName>
        <fullName evidence="4">FPL domain-containing protein</fullName>
    </recommendedName>
</protein>
<dbReference type="EMBL" id="JARBJD010000004">
    <property type="protein sequence ID" value="KAK2964064.1"/>
    <property type="molecule type" value="Genomic_DNA"/>
</dbReference>
<comment type="caution">
    <text evidence="2">The sequence shown here is derived from an EMBL/GenBank/DDBJ whole genome shotgun (WGS) entry which is preliminary data.</text>
</comment>
<name>A0ABQ9YJX7_9EUKA</name>
<gene>
    <name evidence="2" type="ORF">BLNAU_1145</name>
</gene>
<dbReference type="SUPFAM" id="SSF48371">
    <property type="entry name" value="ARM repeat"/>
    <property type="match status" value="1"/>
</dbReference>
<keyword evidence="3" id="KW-1185">Reference proteome</keyword>
<feature type="compositionally biased region" description="Low complexity" evidence="1">
    <location>
        <begin position="11"/>
        <end position="20"/>
    </location>
</feature>